<accession>A0AA38J9T3</accession>
<reference evidence="2" key="1">
    <citation type="journal article" date="2023" name="G3 (Bethesda)">
        <title>Whole genome assemblies of Zophobas morio and Tenebrio molitor.</title>
        <authorList>
            <person name="Kaur S."/>
            <person name="Stinson S.A."/>
            <person name="diCenzo G.C."/>
        </authorList>
    </citation>
    <scope>NUCLEOTIDE SEQUENCE</scope>
    <source>
        <strain evidence="2">QUZm001</strain>
    </source>
</reference>
<dbReference type="AlphaFoldDB" id="A0AA38J9T3"/>
<dbReference type="Proteomes" id="UP001168821">
    <property type="component" value="Unassembled WGS sequence"/>
</dbReference>
<sequence>MPPFIIDHHVTPAEVPAPVAGEDPGGCTWSYRVGAAHATGSAMVRMMVARRDHSIEGGRAGAGVNGRRKKRNQMSEWPSTIEQPSSTNVTVPSHNRPHFRCECAHKSADAQCVYKNELL</sequence>
<feature type="compositionally biased region" description="Polar residues" evidence="1">
    <location>
        <begin position="74"/>
        <end position="93"/>
    </location>
</feature>
<evidence type="ECO:0000256" key="1">
    <source>
        <dbReference type="SAM" id="MobiDB-lite"/>
    </source>
</evidence>
<organism evidence="2 3">
    <name type="scientific">Zophobas morio</name>
    <dbReference type="NCBI Taxonomy" id="2755281"/>
    <lineage>
        <taxon>Eukaryota</taxon>
        <taxon>Metazoa</taxon>
        <taxon>Ecdysozoa</taxon>
        <taxon>Arthropoda</taxon>
        <taxon>Hexapoda</taxon>
        <taxon>Insecta</taxon>
        <taxon>Pterygota</taxon>
        <taxon>Neoptera</taxon>
        <taxon>Endopterygota</taxon>
        <taxon>Coleoptera</taxon>
        <taxon>Polyphaga</taxon>
        <taxon>Cucujiformia</taxon>
        <taxon>Tenebrionidae</taxon>
        <taxon>Zophobas</taxon>
    </lineage>
</organism>
<gene>
    <name evidence="2" type="ORF">Zmor_001818</name>
</gene>
<feature type="region of interest" description="Disordered" evidence="1">
    <location>
        <begin position="54"/>
        <end position="93"/>
    </location>
</feature>
<proteinExistence type="predicted"/>
<keyword evidence="3" id="KW-1185">Reference proteome</keyword>
<evidence type="ECO:0000313" key="2">
    <source>
        <dbReference type="EMBL" id="KAJ3666374.1"/>
    </source>
</evidence>
<name>A0AA38J9T3_9CUCU</name>
<evidence type="ECO:0000313" key="3">
    <source>
        <dbReference type="Proteomes" id="UP001168821"/>
    </source>
</evidence>
<protein>
    <submittedName>
        <fullName evidence="2">Uncharacterized protein</fullName>
    </submittedName>
</protein>
<comment type="caution">
    <text evidence="2">The sequence shown here is derived from an EMBL/GenBank/DDBJ whole genome shotgun (WGS) entry which is preliminary data.</text>
</comment>
<dbReference type="EMBL" id="JALNTZ010000001">
    <property type="protein sequence ID" value="KAJ3666374.1"/>
    <property type="molecule type" value="Genomic_DNA"/>
</dbReference>